<evidence type="ECO:0000256" key="10">
    <source>
        <dbReference type="SAM" id="MobiDB-lite"/>
    </source>
</evidence>
<evidence type="ECO:0000256" key="11">
    <source>
        <dbReference type="SAM" id="Phobius"/>
    </source>
</evidence>
<dbReference type="InterPro" id="IPR028055">
    <property type="entry name" value="YidC/Oxa/ALB_C"/>
</dbReference>
<dbReference type="STRING" id="661478.OP10G_2772"/>
<feature type="transmembrane region" description="Helical" evidence="11">
    <location>
        <begin position="321"/>
        <end position="340"/>
    </location>
</feature>
<dbReference type="Pfam" id="PF02096">
    <property type="entry name" value="60KD_IMP"/>
    <property type="match status" value="1"/>
</dbReference>
<evidence type="ECO:0000256" key="9">
    <source>
        <dbReference type="RuleBase" id="RU003945"/>
    </source>
</evidence>
<feature type="region of interest" description="Disordered" evidence="10">
    <location>
        <begin position="429"/>
        <end position="480"/>
    </location>
</feature>
<evidence type="ECO:0000313" key="13">
    <source>
        <dbReference type="EMBL" id="AIE86140.1"/>
    </source>
</evidence>
<dbReference type="HOGENOM" id="CLU_568315_0_0_0"/>
<dbReference type="GO" id="GO:0032977">
    <property type="term" value="F:membrane insertase activity"/>
    <property type="evidence" value="ECO:0007669"/>
    <property type="project" value="InterPro"/>
</dbReference>
<dbReference type="GO" id="GO:0051205">
    <property type="term" value="P:protein insertion into membrane"/>
    <property type="evidence" value="ECO:0007669"/>
    <property type="project" value="TreeGrafter"/>
</dbReference>
<dbReference type="eggNOG" id="COG0706">
    <property type="taxonomic scope" value="Bacteria"/>
</dbReference>
<evidence type="ECO:0000256" key="6">
    <source>
        <dbReference type="ARBA" id="ARBA00022989"/>
    </source>
</evidence>
<dbReference type="EMBL" id="CP007139">
    <property type="protein sequence ID" value="AIE86140.1"/>
    <property type="molecule type" value="Genomic_DNA"/>
</dbReference>
<evidence type="ECO:0000259" key="12">
    <source>
        <dbReference type="Pfam" id="PF02096"/>
    </source>
</evidence>
<feature type="domain" description="Membrane insertase YidC/Oxa/ALB C-terminal" evidence="12">
    <location>
        <begin position="199"/>
        <end position="391"/>
    </location>
</feature>
<dbReference type="Proteomes" id="UP000027982">
    <property type="component" value="Chromosome"/>
</dbReference>
<keyword evidence="8" id="KW-0143">Chaperone</keyword>
<evidence type="ECO:0000256" key="3">
    <source>
        <dbReference type="ARBA" id="ARBA00022475"/>
    </source>
</evidence>
<accession>A0A068NTR6</accession>
<evidence type="ECO:0000256" key="5">
    <source>
        <dbReference type="ARBA" id="ARBA00022927"/>
    </source>
</evidence>
<feature type="transmembrane region" description="Helical" evidence="11">
    <location>
        <begin position="197"/>
        <end position="218"/>
    </location>
</feature>
<dbReference type="KEGG" id="fgi:OP10G_2772"/>
<name>A0A068NTR6_FIMGI</name>
<dbReference type="AlphaFoldDB" id="A0A068NTR6"/>
<dbReference type="PANTHER" id="PTHR12428:SF65">
    <property type="entry name" value="CYTOCHROME C OXIDASE ASSEMBLY PROTEIN COX18, MITOCHONDRIAL"/>
    <property type="match status" value="1"/>
</dbReference>
<dbReference type="RefSeq" id="WP_025225317.1">
    <property type="nucleotide sequence ID" value="NZ_CP007139.1"/>
</dbReference>
<keyword evidence="2" id="KW-0813">Transport</keyword>
<dbReference type="GO" id="GO:0015031">
    <property type="term" value="P:protein transport"/>
    <property type="evidence" value="ECO:0007669"/>
    <property type="project" value="UniProtKB-KW"/>
</dbReference>
<protein>
    <submittedName>
        <fullName evidence="13">Inner membrane protein translocase component YidC</fullName>
    </submittedName>
</protein>
<dbReference type="PANTHER" id="PTHR12428">
    <property type="entry name" value="OXA1"/>
    <property type="match status" value="1"/>
</dbReference>
<keyword evidence="7 11" id="KW-0472">Membrane</keyword>
<proteinExistence type="inferred from homology"/>
<comment type="subcellular location">
    <subcellularLocation>
        <location evidence="1">Cell membrane</location>
        <topology evidence="1">Multi-pass membrane protein</topology>
    </subcellularLocation>
    <subcellularLocation>
        <location evidence="9">Membrane</location>
        <topology evidence="9">Multi-pass membrane protein</topology>
    </subcellularLocation>
</comment>
<evidence type="ECO:0000313" key="14">
    <source>
        <dbReference type="Proteomes" id="UP000027982"/>
    </source>
</evidence>
<keyword evidence="5" id="KW-0653">Protein transport</keyword>
<organism evidence="13 14">
    <name type="scientific">Fimbriimonas ginsengisoli Gsoil 348</name>
    <dbReference type="NCBI Taxonomy" id="661478"/>
    <lineage>
        <taxon>Bacteria</taxon>
        <taxon>Bacillati</taxon>
        <taxon>Armatimonadota</taxon>
        <taxon>Fimbriimonadia</taxon>
        <taxon>Fimbriimonadales</taxon>
        <taxon>Fimbriimonadaceae</taxon>
        <taxon>Fimbriimonas</taxon>
    </lineage>
</organism>
<evidence type="ECO:0000256" key="2">
    <source>
        <dbReference type="ARBA" id="ARBA00022448"/>
    </source>
</evidence>
<dbReference type="CDD" id="cd20070">
    <property type="entry name" value="5TM_YidC_Alb3"/>
    <property type="match status" value="1"/>
</dbReference>
<dbReference type="GO" id="GO:0005886">
    <property type="term" value="C:plasma membrane"/>
    <property type="evidence" value="ECO:0007669"/>
    <property type="project" value="UniProtKB-SubCell"/>
</dbReference>
<keyword evidence="6 11" id="KW-1133">Transmembrane helix</keyword>
<evidence type="ECO:0000256" key="1">
    <source>
        <dbReference type="ARBA" id="ARBA00004651"/>
    </source>
</evidence>
<gene>
    <name evidence="13" type="ORF">OP10G_2772</name>
</gene>
<keyword evidence="3" id="KW-1003">Cell membrane</keyword>
<sequence length="480" mass="53233">MSKPAPQKPNFLSTLLLMTAIFFAIQFFFKPQQQASPQPVGDLYELMHKQNAGRLDVSIASTRHQYDSQIDENLKAKKITQAEADAKKVESAVLVADTQYKAGVHANDTNRMRLAFSTLSTYERQFLDKPIWNTEFAVSDSTDGAKFGYDKISGQELYAKVRDTIANRNRTELVWGAVPGYKLIDALVGLTGRVPGFSYAFAAFLLALLVRSIVFPLSQKQIMYGRQMSQLTPLVTEIKAQYKDDQLTQNQKVMELYKEYGVNPMAGCAPALLQMPLFLMVYQCMLHYQFTFEKGTFLWINAETSKATHGFVAANLGQGDTILTLIYGVTMLISTLLTPISDPSQVKQQRLMGIGITAVWTFMMLTGAFPVVSAFVLYWTFTNILATAQSLRAYRLPLPPLVKVNTMAGGAIPKSGVGGKWAAWFEEAQRQANEQQREKQNGSPSSNGNGKPKDGNGVTFLGTGETKTGTPAKHKPKKRK</sequence>
<feature type="transmembrane region" description="Helical" evidence="11">
    <location>
        <begin position="12"/>
        <end position="29"/>
    </location>
</feature>
<comment type="similarity">
    <text evidence="9">Belongs to the OXA1/ALB3/YidC family.</text>
</comment>
<evidence type="ECO:0000256" key="8">
    <source>
        <dbReference type="ARBA" id="ARBA00023186"/>
    </source>
</evidence>
<dbReference type="NCBIfam" id="TIGR03592">
    <property type="entry name" value="yidC_oxa1_cterm"/>
    <property type="match status" value="1"/>
</dbReference>
<feature type="transmembrane region" description="Helical" evidence="11">
    <location>
        <begin position="352"/>
        <end position="381"/>
    </location>
</feature>
<evidence type="ECO:0000256" key="7">
    <source>
        <dbReference type="ARBA" id="ARBA00023136"/>
    </source>
</evidence>
<dbReference type="InterPro" id="IPR047196">
    <property type="entry name" value="YidC_ALB_C"/>
</dbReference>
<keyword evidence="14" id="KW-1185">Reference proteome</keyword>
<keyword evidence="4 9" id="KW-0812">Transmembrane</keyword>
<dbReference type="InterPro" id="IPR001708">
    <property type="entry name" value="YidC/ALB3/OXA1/COX18"/>
</dbReference>
<reference evidence="13 14" key="1">
    <citation type="journal article" date="2014" name="PLoS ONE">
        <title>The first complete genome sequence of the class fimbriimonadia in the phylum armatimonadetes.</title>
        <authorList>
            <person name="Hu Z.Y."/>
            <person name="Wang Y.Z."/>
            <person name="Im W.T."/>
            <person name="Wang S.Y."/>
            <person name="Zhao G.P."/>
            <person name="Zheng H.J."/>
            <person name="Quan Z.X."/>
        </authorList>
    </citation>
    <scope>NUCLEOTIDE SEQUENCE [LARGE SCALE GENOMIC DNA]</scope>
    <source>
        <strain evidence="13">Gsoil 348</strain>
    </source>
</reference>
<dbReference type="OrthoDB" id="9780552at2"/>
<evidence type="ECO:0000256" key="4">
    <source>
        <dbReference type="ARBA" id="ARBA00022692"/>
    </source>
</evidence>